<feature type="transmembrane region" description="Helical" evidence="1">
    <location>
        <begin position="29"/>
        <end position="47"/>
    </location>
</feature>
<dbReference type="PROSITE" id="PS50887">
    <property type="entry name" value="GGDEF"/>
    <property type="match status" value="1"/>
</dbReference>
<protein>
    <submittedName>
        <fullName evidence="3">Putative diguanylate cyclase YcdT</fullName>
        <ecNumber evidence="3">2.7.7.65</ecNumber>
    </submittedName>
</protein>
<reference evidence="3" key="1">
    <citation type="journal article" date="2017" name="Appl. Environ. Microbiol.">
        <title>Molecular characterization of an Endozoicomonas-like organism causing infection in king scallop Pecten maximus L.</title>
        <authorList>
            <person name="Cano I."/>
            <person name="van Aerle R."/>
            <person name="Ross S."/>
            <person name="Verner-Jeffreys D.W."/>
            <person name="Paley R.K."/>
            <person name="Rimmer G."/>
            <person name="Ryder D."/>
            <person name="Hooper P."/>
            <person name="Stone D."/>
            <person name="Feist S.W."/>
        </authorList>
    </citation>
    <scope>NUCLEOTIDE SEQUENCE</scope>
</reference>
<name>A0A2H9TAC7_9ZZZZ</name>
<evidence type="ECO:0000259" key="2">
    <source>
        <dbReference type="PROSITE" id="PS50887"/>
    </source>
</evidence>
<proteinExistence type="predicted"/>
<keyword evidence="3" id="KW-0548">Nucleotidyltransferase</keyword>
<dbReference type="InterPro" id="IPR000160">
    <property type="entry name" value="GGDEF_dom"/>
</dbReference>
<feature type="domain" description="GGDEF" evidence="2">
    <location>
        <begin position="585"/>
        <end position="716"/>
    </location>
</feature>
<accession>A0A2H9TAC7</accession>
<gene>
    <name evidence="3" type="primary">ycdT</name>
    <name evidence="3" type="ORF">CI610_00809</name>
</gene>
<evidence type="ECO:0000313" key="3">
    <source>
        <dbReference type="EMBL" id="PJE80196.1"/>
    </source>
</evidence>
<dbReference type="PANTHER" id="PTHR45138:SF9">
    <property type="entry name" value="DIGUANYLATE CYCLASE DGCM-RELATED"/>
    <property type="match status" value="1"/>
</dbReference>
<dbReference type="Pfam" id="PF00990">
    <property type="entry name" value="GGDEF"/>
    <property type="match status" value="1"/>
</dbReference>
<feature type="transmembrane region" description="Helical" evidence="1">
    <location>
        <begin position="333"/>
        <end position="349"/>
    </location>
</feature>
<sequence length="733" mass="83700">MLLKELRQTTLFIFGSVAETPTRSFYFRLFFYGLMLYGLVLHTPVMANSNVHSQSFSLTNSLHLLQPDEISQYPFLSTKDRASGQWYRIEMADHPLVSGYYVLDFGPIFYQQLDLFYPDKKKDYQHKAFGISSGQQTIILDLHPKELSPLFIYIKSALPHKPAPILWPTTLYIQQAFSDHGWHSALLALSILSLCFALYSCVRDQNSQSLYLTVHLAVTTLMMLTNQTPTLPLLSNLQPQASWLLGFWFLSVFTGMLCYQKLALSPIHTLKLTFWSKITGITAGITLSAFLLFFPHSTALLSTSLGLLLTMLILTLSSLIYCAAQGIRASRQALMLSAILLLAYSIIFIKTQGWETGLPHLVEQSLLVIQAMALLYLYRMQHKHLPRQVLAVSIDQKSMGKRTVFDPNLRQHLKKNAPLLPESHLFEQILTTLQAVLPDTPALIVSRHQKTPWQIICQHTELAQLFKKKLPLLEHNLIPIAESGQETRINLRDHLGSTYWLFPIENGDEYYTILVIAPVKLRYRTRQWQQATHLACHGRTLFQSFRQTQYWQSRASLDPLTELLNRHAFMKEGQQRLLQDPDKNVIHNILFIDLDNFKHINDTFGHISGDKVLSNIAALLTQNTRQEDLICRYGGEEFVVLLPETDPWQAKLVADRILHAIAQYQEPDINWQFSASIGMTASSQEAPSLHQLINEADQAMYKAKATGKNQIFMTHVCQDIRIKGQQESLIRGN</sequence>
<dbReference type="GO" id="GO:0052621">
    <property type="term" value="F:diguanylate cyclase activity"/>
    <property type="evidence" value="ECO:0007669"/>
    <property type="project" value="UniProtKB-EC"/>
</dbReference>
<feature type="transmembrane region" description="Helical" evidence="1">
    <location>
        <begin position="241"/>
        <end position="262"/>
    </location>
</feature>
<dbReference type="PANTHER" id="PTHR45138">
    <property type="entry name" value="REGULATORY COMPONENTS OF SENSORY TRANSDUCTION SYSTEM"/>
    <property type="match status" value="1"/>
</dbReference>
<feature type="transmembrane region" description="Helical" evidence="1">
    <location>
        <begin position="274"/>
        <end position="294"/>
    </location>
</feature>
<feature type="transmembrane region" description="Helical" evidence="1">
    <location>
        <begin position="300"/>
        <end position="321"/>
    </location>
</feature>
<dbReference type="NCBIfam" id="TIGR00254">
    <property type="entry name" value="GGDEF"/>
    <property type="match status" value="1"/>
</dbReference>
<dbReference type="EC" id="2.7.7.65" evidence="3"/>
<dbReference type="SUPFAM" id="SSF55073">
    <property type="entry name" value="Nucleotide cyclase"/>
    <property type="match status" value="1"/>
</dbReference>
<dbReference type="InterPro" id="IPR050469">
    <property type="entry name" value="Diguanylate_Cyclase"/>
</dbReference>
<dbReference type="InterPro" id="IPR029787">
    <property type="entry name" value="Nucleotide_cyclase"/>
</dbReference>
<organism evidence="3">
    <name type="scientific">invertebrate metagenome</name>
    <dbReference type="NCBI Taxonomy" id="1711999"/>
    <lineage>
        <taxon>unclassified sequences</taxon>
        <taxon>metagenomes</taxon>
        <taxon>organismal metagenomes</taxon>
    </lineage>
</organism>
<dbReference type="InterPro" id="IPR043128">
    <property type="entry name" value="Rev_trsase/Diguanyl_cyclase"/>
</dbReference>
<dbReference type="FunFam" id="3.30.70.270:FF:000001">
    <property type="entry name" value="Diguanylate cyclase domain protein"/>
    <property type="match status" value="1"/>
</dbReference>
<keyword evidence="1" id="KW-0812">Transmembrane</keyword>
<keyword evidence="1" id="KW-1133">Transmembrane helix</keyword>
<dbReference type="Gene3D" id="3.30.70.270">
    <property type="match status" value="1"/>
</dbReference>
<dbReference type="EMBL" id="NSIT01000027">
    <property type="protein sequence ID" value="PJE80196.1"/>
    <property type="molecule type" value="Genomic_DNA"/>
</dbReference>
<comment type="caution">
    <text evidence="3">The sequence shown here is derived from an EMBL/GenBank/DDBJ whole genome shotgun (WGS) entry which is preliminary data.</text>
</comment>
<dbReference type="SMART" id="SM00267">
    <property type="entry name" value="GGDEF"/>
    <property type="match status" value="1"/>
</dbReference>
<keyword evidence="1" id="KW-0472">Membrane</keyword>
<dbReference type="AlphaFoldDB" id="A0A2H9TAC7"/>
<evidence type="ECO:0000256" key="1">
    <source>
        <dbReference type="SAM" id="Phobius"/>
    </source>
</evidence>
<dbReference type="CDD" id="cd01949">
    <property type="entry name" value="GGDEF"/>
    <property type="match status" value="1"/>
</dbReference>
<feature type="transmembrane region" description="Helical" evidence="1">
    <location>
        <begin position="209"/>
        <end position="229"/>
    </location>
</feature>
<keyword evidence="3" id="KW-0808">Transferase</keyword>
<feature type="transmembrane region" description="Helical" evidence="1">
    <location>
        <begin position="182"/>
        <end position="202"/>
    </location>
</feature>